<feature type="compositionally biased region" description="Low complexity" evidence="6">
    <location>
        <begin position="388"/>
        <end position="409"/>
    </location>
</feature>
<feature type="region of interest" description="Disordered" evidence="6">
    <location>
        <begin position="181"/>
        <end position="658"/>
    </location>
</feature>
<dbReference type="PROSITE" id="PS00170">
    <property type="entry name" value="CSA_PPIASE_1"/>
    <property type="match status" value="1"/>
</dbReference>
<feature type="compositionally biased region" description="Basic and acidic residues" evidence="6">
    <location>
        <begin position="572"/>
        <end position="583"/>
    </location>
</feature>
<accession>A0ABD3E1H0</accession>
<dbReference type="CDD" id="cd01926">
    <property type="entry name" value="cyclophilin_ABH_like"/>
    <property type="match status" value="1"/>
</dbReference>
<comment type="similarity">
    <text evidence="2">Belongs to the cyclophilin-type PPIase family.</text>
</comment>
<organism evidence="8 9">
    <name type="scientific">Castilleja foliolosa</name>
    <dbReference type="NCBI Taxonomy" id="1961234"/>
    <lineage>
        <taxon>Eukaryota</taxon>
        <taxon>Viridiplantae</taxon>
        <taxon>Streptophyta</taxon>
        <taxon>Embryophyta</taxon>
        <taxon>Tracheophyta</taxon>
        <taxon>Spermatophyta</taxon>
        <taxon>Magnoliopsida</taxon>
        <taxon>eudicotyledons</taxon>
        <taxon>Gunneridae</taxon>
        <taxon>Pentapetalae</taxon>
        <taxon>asterids</taxon>
        <taxon>lamiids</taxon>
        <taxon>Lamiales</taxon>
        <taxon>Orobanchaceae</taxon>
        <taxon>Pedicularideae</taxon>
        <taxon>Castillejinae</taxon>
        <taxon>Castilleja</taxon>
    </lineage>
</organism>
<dbReference type="InterPro" id="IPR020892">
    <property type="entry name" value="Cyclophilin-type_PPIase_CS"/>
</dbReference>
<dbReference type="PRINTS" id="PR00153">
    <property type="entry name" value="CSAPPISMRASE"/>
</dbReference>
<evidence type="ECO:0000259" key="7">
    <source>
        <dbReference type="PROSITE" id="PS50072"/>
    </source>
</evidence>
<reference evidence="9" key="1">
    <citation type="journal article" date="2024" name="IScience">
        <title>Strigolactones Initiate the Formation of Haustorium-like Structures in Castilleja.</title>
        <authorList>
            <person name="Buerger M."/>
            <person name="Peterson D."/>
            <person name="Chory J."/>
        </authorList>
    </citation>
    <scope>NUCLEOTIDE SEQUENCE [LARGE SCALE GENOMIC DNA]</scope>
</reference>
<dbReference type="AlphaFoldDB" id="A0ABD3E1H0"/>
<dbReference type="EMBL" id="JAVIJP010000009">
    <property type="protein sequence ID" value="KAL3647822.1"/>
    <property type="molecule type" value="Genomic_DNA"/>
</dbReference>
<dbReference type="PANTHER" id="PTHR11071">
    <property type="entry name" value="PEPTIDYL-PROLYL CIS-TRANS ISOMERASE"/>
    <property type="match status" value="1"/>
</dbReference>
<feature type="compositionally biased region" description="Low complexity" evidence="6">
    <location>
        <begin position="361"/>
        <end position="374"/>
    </location>
</feature>
<evidence type="ECO:0000256" key="3">
    <source>
        <dbReference type="ARBA" id="ARBA00013194"/>
    </source>
</evidence>
<evidence type="ECO:0000256" key="5">
    <source>
        <dbReference type="ARBA" id="ARBA00023235"/>
    </source>
</evidence>
<sequence>MKKAKNPSVFLDVSIDGDTAERIVIELFADIVPKTAENFRALCTGEKGVGVSTGKPLHYKGTSFHRIIKGFMAQGGDFSKGNGTGGESIYGGKFPDENFKLDHDGAGLLSMANGGPGTNGSQFFILFKRQPHLDGKHVVFGKVVKGMDIVKKMEQLGTADGKAAGIVKIVDCGEMVKTNAVAEKEKKKKPAPVKSKRRKRSYSSTDSDSSSSDSESDSSDTDSYSDSGSDSSSGSYSSTSSSDGRRRKKRKASKKGKRQHGKKEKQRARHGGKSKRKSNRSSVSSSDTDSGSSSSSDEENVRRGKTLRKTKTLSEEVKKSVQTGNAKKSPISPLGSKEQQKRDDRKTNGDDSSHEEGEFPQNNVNNGQGHINNNKAAARLHHSDNSSRYRSPTPRSRSNSPRSSRSPSPRHVDSSKIPTAPSRQAARNRSRSPVRSPARKDPHPSTSNNHGRELSRSRSPGGTQKRVRKGRGFTDKYAFVRKYRTPSPERSPDRSYRYGGRNIQRNNDRYSSYRSTYERSPPRRYRSSPRKRTPSRYERRRSRSRSISRSPGPYRRRGAPRSRSPIRSPSPAERRPVISDRLKSRLGPQKNDQPRRERSISRSRSRSSSQSRSGDAGSRKHLRKVASPLPRSSRSNSPPGGQRALVSYGDLSPDNGVN</sequence>
<feature type="domain" description="PPIase cyclophilin-type" evidence="7">
    <location>
        <begin position="10"/>
        <end position="174"/>
    </location>
</feature>
<dbReference type="Gene3D" id="2.40.100.10">
    <property type="entry name" value="Cyclophilin-like"/>
    <property type="match status" value="1"/>
</dbReference>
<dbReference type="EC" id="5.2.1.8" evidence="3"/>
<dbReference type="Proteomes" id="UP001632038">
    <property type="component" value="Unassembled WGS sequence"/>
</dbReference>
<dbReference type="GO" id="GO:0003755">
    <property type="term" value="F:peptidyl-prolyl cis-trans isomerase activity"/>
    <property type="evidence" value="ECO:0007669"/>
    <property type="project" value="UniProtKB-KW"/>
</dbReference>
<feature type="compositionally biased region" description="Low complexity" evidence="6">
    <location>
        <begin position="627"/>
        <end position="639"/>
    </location>
</feature>
<evidence type="ECO:0000256" key="2">
    <source>
        <dbReference type="ARBA" id="ARBA00007365"/>
    </source>
</evidence>
<dbReference type="SUPFAM" id="SSF50891">
    <property type="entry name" value="Cyclophilin-like"/>
    <property type="match status" value="1"/>
</dbReference>
<feature type="compositionally biased region" description="Basic residues" evidence="6">
    <location>
        <begin position="522"/>
        <end position="546"/>
    </location>
</feature>
<feature type="compositionally biased region" description="Low complexity" evidence="6">
    <location>
        <begin position="221"/>
        <end position="242"/>
    </location>
</feature>
<dbReference type="FunFam" id="2.40.100.10:FF:000022">
    <property type="entry name" value="Peptidyl-prolyl cis-trans isomerase CYP95"/>
    <property type="match status" value="1"/>
</dbReference>
<evidence type="ECO:0000256" key="6">
    <source>
        <dbReference type="SAM" id="MobiDB-lite"/>
    </source>
</evidence>
<dbReference type="Pfam" id="PF00160">
    <property type="entry name" value="Pro_isomerase"/>
    <property type="match status" value="1"/>
</dbReference>
<dbReference type="PANTHER" id="PTHR11071:SF447">
    <property type="entry name" value="PEPTIDYL-PROLYL CIS-TRANS ISOMERASE CYP63"/>
    <property type="match status" value="1"/>
</dbReference>
<feature type="compositionally biased region" description="Low complexity" evidence="6">
    <location>
        <begin position="561"/>
        <end position="571"/>
    </location>
</feature>
<feature type="compositionally biased region" description="Basic residues" evidence="6">
    <location>
        <begin position="186"/>
        <end position="201"/>
    </location>
</feature>
<name>A0ABD3E1H0_9LAMI</name>
<dbReference type="PROSITE" id="PS50072">
    <property type="entry name" value="CSA_PPIASE_2"/>
    <property type="match status" value="1"/>
</dbReference>
<feature type="compositionally biased region" description="Low complexity" evidence="6">
    <location>
        <begin position="202"/>
        <end position="213"/>
    </location>
</feature>
<dbReference type="InterPro" id="IPR002130">
    <property type="entry name" value="Cyclophilin-type_PPIase_dom"/>
</dbReference>
<comment type="catalytic activity">
    <reaction evidence="1">
        <text>[protein]-peptidylproline (omega=180) = [protein]-peptidylproline (omega=0)</text>
        <dbReference type="Rhea" id="RHEA:16237"/>
        <dbReference type="Rhea" id="RHEA-COMP:10747"/>
        <dbReference type="Rhea" id="RHEA-COMP:10748"/>
        <dbReference type="ChEBI" id="CHEBI:83833"/>
        <dbReference type="ChEBI" id="CHEBI:83834"/>
        <dbReference type="EC" id="5.2.1.8"/>
    </reaction>
</comment>
<feature type="compositionally biased region" description="Low complexity" evidence="6">
    <location>
        <begin position="280"/>
        <end position="295"/>
    </location>
</feature>
<gene>
    <name evidence="8" type="ORF">CASFOL_008790</name>
</gene>
<proteinExistence type="inferred from homology"/>
<feature type="compositionally biased region" description="Basic residues" evidence="6">
    <location>
        <begin position="245"/>
        <end position="279"/>
    </location>
</feature>
<dbReference type="InterPro" id="IPR029000">
    <property type="entry name" value="Cyclophilin-like_dom_sf"/>
</dbReference>
<evidence type="ECO:0000313" key="9">
    <source>
        <dbReference type="Proteomes" id="UP001632038"/>
    </source>
</evidence>
<evidence type="ECO:0000313" key="8">
    <source>
        <dbReference type="EMBL" id="KAL3647822.1"/>
    </source>
</evidence>
<keyword evidence="4" id="KW-0697">Rotamase</keyword>
<evidence type="ECO:0000256" key="4">
    <source>
        <dbReference type="ARBA" id="ARBA00023110"/>
    </source>
</evidence>
<evidence type="ECO:0000256" key="1">
    <source>
        <dbReference type="ARBA" id="ARBA00000971"/>
    </source>
</evidence>
<keyword evidence="9" id="KW-1185">Reference proteome</keyword>
<keyword evidence="5" id="KW-0413">Isomerase</keyword>
<comment type="caution">
    <text evidence="8">The sequence shown here is derived from an EMBL/GenBank/DDBJ whole genome shotgun (WGS) entry which is preliminary data.</text>
</comment>
<feature type="compositionally biased region" description="Basic and acidic residues" evidence="6">
    <location>
        <begin position="338"/>
        <end position="357"/>
    </location>
</feature>
<protein>
    <recommendedName>
        <fullName evidence="3">peptidylprolyl isomerase</fullName>
        <ecNumber evidence="3">5.2.1.8</ecNumber>
    </recommendedName>
</protein>